<evidence type="ECO:0000313" key="2">
    <source>
        <dbReference type="EMBL" id="GBP99067.1"/>
    </source>
</evidence>
<gene>
    <name evidence="2" type="ORF">SSP531S_04620</name>
</gene>
<dbReference type="Proteomes" id="UP000265354">
    <property type="component" value="Unassembled WGS sequence"/>
</dbReference>
<evidence type="ECO:0000313" key="3">
    <source>
        <dbReference type="Proteomes" id="UP000265354"/>
    </source>
</evidence>
<reference evidence="2 3" key="1">
    <citation type="submission" date="2018-07" db="EMBL/GenBank/DDBJ databases">
        <title>Whole Genome Shotgun Sequence of Streptomyces spongiicola strain 531S.</title>
        <authorList>
            <person name="Dohra H."/>
            <person name="Kodani S."/>
        </authorList>
    </citation>
    <scope>NUCLEOTIDE SEQUENCE [LARGE SCALE GENOMIC DNA]</scope>
    <source>
        <strain evidence="2 3">531S</strain>
    </source>
</reference>
<feature type="compositionally biased region" description="Basic residues" evidence="1">
    <location>
        <begin position="81"/>
        <end position="112"/>
    </location>
</feature>
<accession>A0A388SR10</accession>
<comment type="caution">
    <text evidence="2">The sequence shown here is derived from an EMBL/GenBank/DDBJ whole genome shotgun (WGS) entry which is preliminary data.</text>
</comment>
<organism evidence="2 3">
    <name type="scientific">Streptomyces spongiicola</name>
    <dbReference type="NCBI Taxonomy" id="1690221"/>
    <lineage>
        <taxon>Bacteria</taxon>
        <taxon>Bacillati</taxon>
        <taxon>Actinomycetota</taxon>
        <taxon>Actinomycetes</taxon>
        <taxon>Kitasatosporales</taxon>
        <taxon>Streptomycetaceae</taxon>
        <taxon>Streptomyces</taxon>
    </lineage>
</organism>
<protein>
    <submittedName>
        <fullName evidence="2">Uncharacterized protein</fullName>
    </submittedName>
</protein>
<evidence type="ECO:0000256" key="1">
    <source>
        <dbReference type="SAM" id="MobiDB-lite"/>
    </source>
</evidence>
<feature type="compositionally biased region" description="Basic residues" evidence="1">
    <location>
        <begin position="63"/>
        <end position="73"/>
    </location>
</feature>
<sequence length="138" mass="14848">MHMPYIAVCRARDAPQHGPGKGQSASDGAPVLLRPPGGAPGEAARRPMVRPGPGERPPAADRRRTRATARRFHTATLAHPCRARGPRTRTRRTRSTTRRFHAAHRARARPARHGLPAPAPITAPAHAPRAPRPAHGST</sequence>
<dbReference type="EMBL" id="BGZL01000001">
    <property type="protein sequence ID" value="GBP99067.1"/>
    <property type="molecule type" value="Genomic_DNA"/>
</dbReference>
<feature type="region of interest" description="Disordered" evidence="1">
    <location>
        <begin position="10"/>
        <end position="138"/>
    </location>
</feature>
<dbReference type="AlphaFoldDB" id="A0A388SR10"/>
<feature type="compositionally biased region" description="Low complexity" evidence="1">
    <location>
        <begin position="113"/>
        <end position="138"/>
    </location>
</feature>
<name>A0A388SR10_9ACTN</name>
<proteinExistence type="predicted"/>